<dbReference type="EMBL" id="UINC01000992">
    <property type="protein sequence ID" value="SUZ66727.1"/>
    <property type="molecule type" value="Genomic_DNA"/>
</dbReference>
<dbReference type="PANTHER" id="PTHR21198">
    <property type="entry name" value="GLUTAMATE RACEMASE"/>
    <property type="match status" value="1"/>
</dbReference>
<proteinExistence type="inferred from homology"/>
<evidence type="ECO:0000256" key="6">
    <source>
        <dbReference type="ARBA" id="ARBA00023316"/>
    </source>
</evidence>
<reference evidence="7" key="1">
    <citation type="submission" date="2018-05" db="EMBL/GenBank/DDBJ databases">
        <authorList>
            <person name="Lanie J.A."/>
            <person name="Ng W.-L."/>
            <person name="Kazmierczak K.M."/>
            <person name="Andrzejewski T.M."/>
            <person name="Davidsen T.M."/>
            <person name="Wayne K.J."/>
            <person name="Tettelin H."/>
            <person name="Glass J.I."/>
            <person name="Rusch D."/>
            <person name="Podicherti R."/>
            <person name="Tsui H.-C.T."/>
            <person name="Winkler M.E."/>
        </authorList>
    </citation>
    <scope>NUCLEOTIDE SEQUENCE</scope>
</reference>
<evidence type="ECO:0000256" key="4">
    <source>
        <dbReference type="ARBA" id="ARBA00022984"/>
    </source>
</evidence>
<dbReference type="Gene3D" id="3.40.50.1860">
    <property type="match status" value="2"/>
</dbReference>
<dbReference type="GO" id="GO:0071555">
    <property type="term" value="P:cell wall organization"/>
    <property type="evidence" value="ECO:0007669"/>
    <property type="project" value="UniProtKB-KW"/>
</dbReference>
<keyword evidence="6" id="KW-0961">Cell wall biogenesis/degradation</keyword>
<dbReference type="Pfam" id="PF01177">
    <property type="entry name" value="Asp_Glu_race"/>
    <property type="match status" value="1"/>
</dbReference>
<sequence length="256" mass="28367">MNNSPIGIFDSGIGGITILNSIKKILPNENIIYFSDNFNSPYGNKSKDKIQKLSFTNTRFLIDNGCKLIVVGCNTATTNSIEELRSNFKIPFIGIEPAIKPAAIQTKSGMVGVLATKGTLSSRLFSNTVNDYAKNINIIEQNAEGLVELIEKGFFDGDKIEKKLKKYLFPMVNKGIDHLVLGCTHYPLLIKTIRSLIPKNIKIIDSGKAVAKQTKKLIEKNNIESNLIEVKYSFYCNGSPKSLNMILNNKFAINSI</sequence>
<dbReference type="InterPro" id="IPR033134">
    <property type="entry name" value="Asp/Glu_racemase_AS_2"/>
</dbReference>
<dbReference type="PANTHER" id="PTHR21198:SF3">
    <property type="entry name" value="GLUTAMATE RACEMASE"/>
    <property type="match status" value="1"/>
</dbReference>
<dbReference type="AlphaFoldDB" id="A0A381PKM0"/>
<keyword evidence="4" id="KW-0573">Peptidoglycan synthesis</keyword>
<evidence type="ECO:0000256" key="5">
    <source>
        <dbReference type="ARBA" id="ARBA00023235"/>
    </source>
</evidence>
<evidence type="ECO:0000256" key="3">
    <source>
        <dbReference type="ARBA" id="ARBA00022960"/>
    </source>
</evidence>
<protein>
    <recommendedName>
        <fullName evidence="2">glutamate racemase</fullName>
        <ecNumber evidence="2">5.1.1.3</ecNumber>
    </recommendedName>
</protein>
<gene>
    <name evidence="7" type="ORF">METZ01_LOCUS19581</name>
</gene>
<comment type="catalytic activity">
    <reaction evidence="1">
        <text>L-glutamate = D-glutamate</text>
        <dbReference type="Rhea" id="RHEA:12813"/>
        <dbReference type="ChEBI" id="CHEBI:29985"/>
        <dbReference type="ChEBI" id="CHEBI:29986"/>
        <dbReference type="EC" id="5.1.1.3"/>
    </reaction>
</comment>
<evidence type="ECO:0000313" key="7">
    <source>
        <dbReference type="EMBL" id="SUZ66727.1"/>
    </source>
</evidence>
<name>A0A381PKM0_9ZZZZ</name>
<dbReference type="GO" id="GO:0008881">
    <property type="term" value="F:glutamate racemase activity"/>
    <property type="evidence" value="ECO:0007669"/>
    <property type="project" value="UniProtKB-EC"/>
</dbReference>
<evidence type="ECO:0000256" key="1">
    <source>
        <dbReference type="ARBA" id="ARBA00001602"/>
    </source>
</evidence>
<dbReference type="FunFam" id="3.40.50.1860:FF:000001">
    <property type="entry name" value="Glutamate racemase"/>
    <property type="match status" value="1"/>
</dbReference>
<organism evidence="7">
    <name type="scientific">marine metagenome</name>
    <dbReference type="NCBI Taxonomy" id="408172"/>
    <lineage>
        <taxon>unclassified sequences</taxon>
        <taxon>metagenomes</taxon>
        <taxon>ecological metagenomes</taxon>
    </lineage>
</organism>
<dbReference type="InterPro" id="IPR015942">
    <property type="entry name" value="Asp/Glu/hydantoin_racemase"/>
</dbReference>
<dbReference type="PROSITE" id="PS00923">
    <property type="entry name" value="ASP_GLU_RACEMASE_1"/>
    <property type="match status" value="1"/>
</dbReference>
<dbReference type="NCBIfam" id="TIGR00067">
    <property type="entry name" value="glut_race"/>
    <property type="match status" value="1"/>
</dbReference>
<keyword evidence="5" id="KW-0413">Isomerase</keyword>
<dbReference type="SUPFAM" id="SSF53681">
    <property type="entry name" value="Aspartate/glutamate racemase"/>
    <property type="match status" value="2"/>
</dbReference>
<dbReference type="GO" id="GO:0008360">
    <property type="term" value="P:regulation of cell shape"/>
    <property type="evidence" value="ECO:0007669"/>
    <property type="project" value="UniProtKB-KW"/>
</dbReference>
<dbReference type="InterPro" id="IPR004391">
    <property type="entry name" value="Glu_race"/>
</dbReference>
<evidence type="ECO:0000256" key="2">
    <source>
        <dbReference type="ARBA" id="ARBA00013090"/>
    </source>
</evidence>
<dbReference type="InterPro" id="IPR001920">
    <property type="entry name" value="Asp/Glu_race"/>
</dbReference>
<dbReference type="InterPro" id="IPR018187">
    <property type="entry name" value="Asp/Glu_racemase_AS_1"/>
</dbReference>
<dbReference type="HAMAP" id="MF_00258">
    <property type="entry name" value="Glu_racemase"/>
    <property type="match status" value="1"/>
</dbReference>
<keyword evidence="3" id="KW-0133">Cell shape</keyword>
<dbReference type="EC" id="5.1.1.3" evidence="2"/>
<dbReference type="PROSITE" id="PS00924">
    <property type="entry name" value="ASP_GLU_RACEMASE_2"/>
    <property type="match status" value="1"/>
</dbReference>
<dbReference type="GO" id="GO:0009252">
    <property type="term" value="P:peptidoglycan biosynthetic process"/>
    <property type="evidence" value="ECO:0007669"/>
    <property type="project" value="UniProtKB-KW"/>
</dbReference>
<accession>A0A381PKM0</accession>